<accession>A0AAD8CK18</accession>
<dbReference type="InterPro" id="IPR006910">
    <property type="entry name" value="Rad21_Rec8_N"/>
</dbReference>
<dbReference type="Pfam" id="PF04825">
    <property type="entry name" value="Rad21_Rec8_N"/>
    <property type="match status" value="1"/>
</dbReference>
<feature type="compositionally biased region" description="Basic and acidic residues" evidence="1">
    <location>
        <begin position="124"/>
        <end position="142"/>
    </location>
</feature>
<evidence type="ECO:0000313" key="4">
    <source>
        <dbReference type="Proteomes" id="UP001230051"/>
    </source>
</evidence>
<name>A0AAD8CK18_ACIOX</name>
<dbReference type="EMBL" id="JAGXEW010000044">
    <property type="protein sequence ID" value="KAK1152939.1"/>
    <property type="molecule type" value="Genomic_DNA"/>
</dbReference>
<dbReference type="AlphaFoldDB" id="A0AAD8CK18"/>
<feature type="domain" description="Rad21/Rec8-like protein N-terminal" evidence="2">
    <location>
        <begin position="27"/>
        <end position="54"/>
    </location>
</feature>
<feature type="region of interest" description="Disordered" evidence="1">
    <location>
        <begin position="121"/>
        <end position="142"/>
    </location>
</feature>
<organism evidence="3 4">
    <name type="scientific">Acipenser oxyrinchus oxyrinchus</name>
    <dbReference type="NCBI Taxonomy" id="40147"/>
    <lineage>
        <taxon>Eukaryota</taxon>
        <taxon>Metazoa</taxon>
        <taxon>Chordata</taxon>
        <taxon>Craniata</taxon>
        <taxon>Vertebrata</taxon>
        <taxon>Euteleostomi</taxon>
        <taxon>Actinopterygii</taxon>
        <taxon>Chondrostei</taxon>
        <taxon>Acipenseriformes</taxon>
        <taxon>Acipenseridae</taxon>
        <taxon>Acipenser</taxon>
    </lineage>
</organism>
<gene>
    <name evidence="3" type="ORF">AOXY_G30664</name>
</gene>
<evidence type="ECO:0000259" key="2">
    <source>
        <dbReference type="Pfam" id="PF04825"/>
    </source>
</evidence>
<reference evidence="3" key="1">
    <citation type="submission" date="2022-02" db="EMBL/GenBank/DDBJ databases">
        <title>Atlantic sturgeon de novo genome assembly.</title>
        <authorList>
            <person name="Stock M."/>
            <person name="Klopp C."/>
            <person name="Guiguen Y."/>
            <person name="Cabau C."/>
            <person name="Parinello H."/>
            <person name="Santidrian Yebra-Pimentel E."/>
            <person name="Kuhl H."/>
            <person name="Dirks R.P."/>
            <person name="Guessner J."/>
            <person name="Wuertz S."/>
            <person name="Du K."/>
            <person name="Schartl M."/>
        </authorList>
    </citation>
    <scope>NUCLEOTIDE SEQUENCE</scope>
    <source>
        <strain evidence="3">STURGEONOMICS-FGT-2020</strain>
        <tissue evidence="3">Whole blood</tissue>
    </source>
</reference>
<evidence type="ECO:0000256" key="1">
    <source>
        <dbReference type="SAM" id="MobiDB-lite"/>
    </source>
</evidence>
<sequence>LFLSCSDDIIQYVLVQVEAPMPNLPRPRFSLYLSSQLQYGVVLVYHKQCGYLLDLSVLYNASLCFAMFSWANCDFVLRCDSRTNLSLPDNLSLLETYEGAMDPFFGVMEEQLELPSPLQLPQVRAERGRREGGREREREGEV</sequence>
<proteinExistence type="predicted"/>
<protein>
    <recommendedName>
        <fullName evidence="2">Rad21/Rec8-like protein N-terminal domain-containing protein</fullName>
    </recommendedName>
</protein>
<keyword evidence="4" id="KW-1185">Reference proteome</keyword>
<feature type="non-terminal residue" evidence="3">
    <location>
        <position position="1"/>
    </location>
</feature>
<evidence type="ECO:0000313" key="3">
    <source>
        <dbReference type="EMBL" id="KAK1152939.1"/>
    </source>
</evidence>
<comment type="caution">
    <text evidence="3">The sequence shown here is derived from an EMBL/GenBank/DDBJ whole genome shotgun (WGS) entry which is preliminary data.</text>
</comment>
<dbReference type="Proteomes" id="UP001230051">
    <property type="component" value="Unassembled WGS sequence"/>
</dbReference>